<evidence type="ECO:0000256" key="1">
    <source>
        <dbReference type="SAM" id="Phobius"/>
    </source>
</evidence>
<keyword evidence="1" id="KW-1133">Transmembrane helix</keyword>
<dbReference type="GeneID" id="26044055"/>
<dbReference type="EMBL" id="KT428643">
    <property type="protein sequence ID" value="ALE29349.1"/>
    <property type="molecule type" value="Genomic_DNA"/>
</dbReference>
<evidence type="ECO:0000313" key="2">
    <source>
        <dbReference type="EMBL" id="ALE29349.1"/>
    </source>
</evidence>
<dbReference type="RefSeq" id="YP_009170351.1">
    <property type="nucleotide sequence ID" value="NC_028029.1"/>
</dbReference>
<feature type="transmembrane region" description="Helical" evidence="1">
    <location>
        <begin position="46"/>
        <end position="73"/>
    </location>
</feature>
<organism evidence="2">
    <name type="scientific">Babesia orientalis</name>
    <dbReference type="NCBI Taxonomy" id="273649"/>
    <lineage>
        <taxon>Eukaryota</taxon>
        <taxon>Sar</taxon>
        <taxon>Alveolata</taxon>
        <taxon>Apicomplexa</taxon>
        <taxon>Aconoidasida</taxon>
        <taxon>Piroplasmida</taxon>
        <taxon>Babesiidae</taxon>
        <taxon>Babesia</taxon>
    </lineage>
</organism>
<sequence>MQNIKDIINTISDSIVFFFVTLVFLITEFIESFIPKQRKITTYGIVIFKHIIYTVLPPYYSILTSLSGCGIIASLPVNFSNIALVGNLCTVLNLLDLVSIKNYKPISLKRLESII</sequence>
<name>A0A0M3TGT4_9APIC</name>
<feature type="transmembrane region" description="Helical" evidence="1">
    <location>
        <begin position="15"/>
        <end position="34"/>
    </location>
</feature>
<proteinExistence type="predicted"/>
<feature type="transmembrane region" description="Helical" evidence="1">
    <location>
        <begin position="79"/>
        <end position="100"/>
    </location>
</feature>
<reference evidence="2" key="1">
    <citation type="journal article" date="2015" name="Parasit. Vectors">
        <title>Characterization and annotation of Babesia orientalis apicoplast genome.</title>
        <authorList>
            <person name="Huang Y."/>
            <person name="He L."/>
            <person name="Hu J."/>
            <person name="He P."/>
            <person name="He J."/>
            <person name="Yu L."/>
            <person name="Malobi N."/>
            <person name="Zhou Y."/>
            <person name="Shen B."/>
            <person name="Zhao J."/>
        </authorList>
    </citation>
    <scope>NUCLEOTIDE SEQUENCE</scope>
    <source>
        <strain evidence="2">Wuhan</strain>
    </source>
</reference>
<protein>
    <submittedName>
        <fullName evidence="2">Uncharacterized protein</fullName>
    </submittedName>
</protein>
<dbReference type="AlphaFoldDB" id="A0A0M3TGT4"/>
<accession>A0A0M3TGT4</accession>
<gene>
    <name evidence="2" type="primary">hyp-12</name>
</gene>
<keyword evidence="1" id="KW-0472">Membrane</keyword>
<keyword evidence="1" id="KW-0812">Transmembrane</keyword>